<dbReference type="KEGG" id="scas:SACC_18500"/>
<organism evidence="1 2">
    <name type="scientific">Saccharolobus caldissimus</name>
    <dbReference type="NCBI Taxonomy" id="1702097"/>
    <lineage>
        <taxon>Archaea</taxon>
        <taxon>Thermoproteota</taxon>
        <taxon>Thermoprotei</taxon>
        <taxon>Sulfolobales</taxon>
        <taxon>Sulfolobaceae</taxon>
        <taxon>Saccharolobus</taxon>
    </lineage>
</organism>
<dbReference type="GeneID" id="68866580"/>
<evidence type="ECO:0000313" key="1">
    <source>
        <dbReference type="EMBL" id="BDB98833.1"/>
    </source>
</evidence>
<sequence>MRIKIKSIVKIVGEEELAVIPLAENGYFIECLNFYEDVEGGRQARLVIVLDKFGDIKFDQINFIKGKKTFIDAVGIEEDFKKISNVIKLDKIARMFRVPLYFDIKQISNPDTNQRGVRGLYNYLNVHKEIEISKLKNVVSLDVEEPI</sequence>
<dbReference type="Proteomes" id="UP001319921">
    <property type="component" value="Chromosome"/>
</dbReference>
<keyword evidence="2" id="KW-1185">Reference proteome</keyword>
<dbReference type="RefSeq" id="WP_229569201.1">
    <property type="nucleotide sequence ID" value="NZ_AP025226.1"/>
</dbReference>
<evidence type="ECO:0000313" key="2">
    <source>
        <dbReference type="Proteomes" id="UP001319921"/>
    </source>
</evidence>
<accession>A0AAQ4CSQ2</accession>
<name>A0AAQ4CSQ2_9CREN</name>
<proteinExistence type="predicted"/>
<gene>
    <name evidence="1" type="ORF">SACC_18500</name>
</gene>
<dbReference type="AlphaFoldDB" id="A0AAQ4CSQ2"/>
<dbReference type="EMBL" id="AP025226">
    <property type="protein sequence ID" value="BDB98833.1"/>
    <property type="molecule type" value="Genomic_DNA"/>
</dbReference>
<protein>
    <submittedName>
        <fullName evidence="1">Uncharacterized protein</fullName>
    </submittedName>
</protein>
<reference evidence="1 2" key="1">
    <citation type="journal article" date="2022" name="Microbiol. Resour. Announc.">
        <title>Complete Genome Sequence of the Hyperthermophilic and Acidophilic Archaeon Saccharolobus caldissimus Strain HS-3T.</title>
        <authorList>
            <person name="Sakai H.D."/>
            <person name="Kurosawa N."/>
        </authorList>
    </citation>
    <scope>NUCLEOTIDE SEQUENCE [LARGE SCALE GENOMIC DNA]</scope>
    <source>
        <strain evidence="1 2">JCM32116</strain>
    </source>
</reference>